<accession>A0ABT3X448</accession>
<reference evidence="3 4" key="1">
    <citation type="submission" date="2022-11" db="EMBL/GenBank/DDBJ databases">
        <title>Study of microbial diversity in lake waters.</title>
        <authorList>
            <person name="Zhang J."/>
        </authorList>
    </citation>
    <scope>NUCLEOTIDE SEQUENCE [LARGE SCALE GENOMIC DNA]</scope>
    <source>
        <strain evidence="3 4">DT12</strain>
    </source>
</reference>
<feature type="repeat" description="TPR" evidence="1">
    <location>
        <begin position="351"/>
        <end position="384"/>
    </location>
</feature>
<organism evidence="3 4">
    <name type="scientific">Tumebacillus lacus</name>
    <dbReference type="NCBI Taxonomy" id="2995335"/>
    <lineage>
        <taxon>Bacteria</taxon>
        <taxon>Bacillati</taxon>
        <taxon>Bacillota</taxon>
        <taxon>Bacilli</taxon>
        <taxon>Bacillales</taxon>
        <taxon>Alicyclobacillaceae</taxon>
        <taxon>Tumebacillus</taxon>
    </lineage>
</organism>
<dbReference type="Gene3D" id="1.10.260.40">
    <property type="entry name" value="lambda repressor-like DNA-binding domains"/>
    <property type="match status" value="1"/>
</dbReference>
<protein>
    <submittedName>
        <fullName evidence="3">Helix-turn-helix transcriptional regulator</fullName>
    </submittedName>
</protein>
<dbReference type="PROSITE" id="PS50005">
    <property type="entry name" value="TPR"/>
    <property type="match status" value="1"/>
</dbReference>
<name>A0ABT3X448_9BACL</name>
<dbReference type="InterPro" id="IPR001387">
    <property type="entry name" value="Cro/C1-type_HTH"/>
</dbReference>
<dbReference type="Pfam" id="PF01381">
    <property type="entry name" value="HTH_3"/>
    <property type="match status" value="1"/>
</dbReference>
<dbReference type="CDD" id="cd00093">
    <property type="entry name" value="HTH_XRE"/>
    <property type="match status" value="1"/>
</dbReference>
<evidence type="ECO:0000313" key="4">
    <source>
        <dbReference type="Proteomes" id="UP001208017"/>
    </source>
</evidence>
<keyword evidence="1" id="KW-0802">TPR repeat</keyword>
<dbReference type="EMBL" id="JAPMLT010000004">
    <property type="protein sequence ID" value="MCX7570355.1"/>
    <property type="molecule type" value="Genomic_DNA"/>
</dbReference>
<dbReference type="Proteomes" id="UP001208017">
    <property type="component" value="Unassembled WGS sequence"/>
</dbReference>
<dbReference type="Pfam" id="PF13181">
    <property type="entry name" value="TPR_8"/>
    <property type="match status" value="1"/>
</dbReference>
<dbReference type="PROSITE" id="PS50943">
    <property type="entry name" value="HTH_CROC1"/>
    <property type="match status" value="1"/>
</dbReference>
<dbReference type="RefSeq" id="WP_267151602.1">
    <property type="nucleotide sequence ID" value="NZ_JAPMLT010000004.1"/>
</dbReference>
<dbReference type="InterPro" id="IPR019734">
    <property type="entry name" value="TPR_rpt"/>
</dbReference>
<evidence type="ECO:0000256" key="1">
    <source>
        <dbReference type="PROSITE-ProRule" id="PRU00339"/>
    </source>
</evidence>
<dbReference type="PANTHER" id="PTHR10098">
    <property type="entry name" value="RAPSYN-RELATED"/>
    <property type="match status" value="1"/>
</dbReference>
<dbReference type="InterPro" id="IPR010982">
    <property type="entry name" value="Lambda_DNA-bd_dom_sf"/>
</dbReference>
<evidence type="ECO:0000313" key="3">
    <source>
        <dbReference type="EMBL" id="MCX7570355.1"/>
    </source>
</evidence>
<dbReference type="SUPFAM" id="SSF47413">
    <property type="entry name" value="lambda repressor-like DNA-binding domains"/>
    <property type="match status" value="1"/>
</dbReference>
<sequence>MYHHNDLDKVRKIVGDNVKRAREANGLSQRQLASKLSFSSMTLSKVERGVSTTSPSNLREISAMLKIPYESLYSEDTSQYEMTQNIERSLENGDDLEGALALAEKLIEQAHQGVRKAWAYNLKARLHHKLGKYKSAINVWWDMLSEAISAKDNDSKFTATLNIAISHFNLKDYGQALSLTWSALDVCEDPAQRPKVMQLQANIYAEKGDFQEALRIHRDLLKCYEELDMRKYVLKSLHNIGDILTKLGDLDAAIQYLREARKLSFELFSNDEICKTSYDLAKALTMGGDIQEALHFLEEAVLVVGQKASPVNLSKIRFLLSDCIDDEAMKEHHLLCALDYALGTDELRLKGDIYHSLGELYDKMGDTMQALQYYKSASKTYRSVEVG</sequence>
<dbReference type="SUPFAM" id="SSF48452">
    <property type="entry name" value="TPR-like"/>
    <property type="match status" value="2"/>
</dbReference>
<proteinExistence type="predicted"/>
<dbReference type="Gene3D" id="1.25.40.10">
    <property type="entry name" value="Tetratricopeptide repeat domain"/>
    <property type="match status" value="3"/>
</dbReference>
<dbReference type="SMART" id="SM00028">
    <property type="entry name" value="TPR"/>
    <property type="match status" value="6"/>
</dbReference>
<dbReference type="SMART" id="SM00530">
    <property type="entry name" value="HTH_XRE"/>
    <property type="match status" value="1"/>
</dbReference>
<keyword evidence="4" id="KW-1185">Reference proteome</keyword>
<gene>
    <name evidence="3" type="ORF">OS242_10305</name>
</gene>
<dbReference type="Pfam" id="PF13424">
    <property type="entry name" value="TPR_12"/>
    <property type="match status" value="1"/>
</dbReference>
<feature type="domain" description="HTH cro/C1-type" evidence="2">
    <location>
        <begin position="18"/>
        <end position="72"/>
    </location>
</feature>
<evidence type="ECO:0000259" key="2">
    <source>
        <dbReference type="PROSITE" id="PS50943"/>
    </source>
</evidence>
<comment type="caution">
    <text evidence="3">The sequence shown here is derived from an EMBL/GenBank/DDBJ whole genome shotgun (WGS) entry which is preliminary data.</text>
</comment>
<dbReference type="InterPro" id="IPR011990">
    <property type="entry name" value="TPR-like_helical_dom_sf"/>
</dbReference>